<dbReference type="InterPro" id="IPR011322">
    <property type="entry name" value="N-reg_PII-like_a/b"/>
</dbReference>
<dbReference type="RefSeq" id="WP_330481772.1">
    <property type="nucleotide sequence ID" value="NZ_JAZBJZ010000002.1"/>
</dbReference>
<evidence type="ECO:0000313" key="3">
    <source>
        <dbReference type="Proteomes" id="UP001333818"/>
    </source>
</evidence>
<dbReference type="AlphaFoldDB" id="A0AAW9PPS0"/>
<dbReference type="PANTHER" id="PTHR23419:SF8">
    <property type="entry name" value="FI09726P"/>
    <property type="match status" value="1"/>
</dbReference>
<dbReference type="GO" id="GO:0010038">
    <property type="term" value="P:response to metal ion"/>
    <property type="evidence" value="ECO:0007669"/>
    <property type="project" value="InterPro"/>
</dbReference>
<dbReference type="EMBL" id="JAZBJZ010000002">
    <property type="protein sequence ID" value="MEE3715357.1"/>
    <property type="molecule type" value="Genomic_DNA"/>
</dbReference>
<proteinExistence type="inferred from homology"/>
<gene>
    <name evidence="2" type="primary">cutA</name>
    <name evidence="2" type="ORF">V2H45_01200</name>
</gene>
<dbReference type="Proteomes" id="UP001333818">
    <property type="component" value="Unassembled WGS sequence"/>
</dbReference>
<comment type="caution">
    <text evidence="2">The sequence shown here is derived from an EMBL/GenBank/DDBJ whole genome shotgun (WGS) entry which is preliminary data.</text>
</comment>
<evidence type="ECO:0000313" key="2">
    <source>
        <dbReference type="EMBL" id="MEE3715357.1"/>
    </source>
</evidence>
<dbReference type="PANTHER" id="PTHR23419">
    <property type="entry name" value="DIVALENT CATION TOLERANCE CUTA-RELATED"/>
    <property type="match status" value="1"/>
</dbReference>
<dbReference type="InterPro" id="IPR004323">
    <property type="entry name" value="Ion_tolerance_CutA"/>
</dbReference>
<dbReference type="InterPro" id="IPR015867">
    <property type="entry name" value="N-reg_PII/ATP_PRibTrfase_C"/>
</dbReference>
<dbReference type="GO" id="GO:0005507">
    <property type="term" value="F:copper ion binding"/>
    <property type="evidence" value="ECO:0007669"/>
    <property type="project" value="TreeGrafter"/>
</dbReference>
<keyword evidence="3" id="KW-1185">Reference proteome</keyword>
<accession>A0AAW9PPS0</accession>
<dbReference type="Pfam" id="PF03091">
    <property type="entry name" value="CutA1"/>
    <property type="match status" value="1"/>
</dbReference>
<protein>
    <submittedName>
        <fullName evidence="2">Divalent-cation tolerance protein CutA</fullName>
    </submittedName>
</protein>
<evidence type="ECO:0000256" key="1">
    <source>
        <dbReference type="ARBA" id="ARBA00010169"/>
    </source>
</evidence>
<dbReference type="Gene3D" id="3.30.70.120">
    <property type="match status" value="1"/>
</dbReference>
<name>A0AAW9PPS0_9CYAN</name>
<organism evidence="2 3">
    <name type="scientific">Tumidithrix elongata BACA0141</name>
    <dbReference type="NCBI Taxonomy" id="2716417"/>
    <lineage>
        <taxon>Bacteria</taxon>
        <taxon>Bacillati</taxon>
        <taxon>Cyanobacteriota</taxon>
        <taxon>Cyanophyceae</taxon>
        <taxon>Pseudanabaenales</taxon>
        <taxon>Pseudanabaenaceae</taxon>
        <taxon>Tumidithrix</taxon>
        <taxon>Tumidithrix elongata</taxon>
    </lineage>
</organism>
<reference evidence="2" key="1">
    <citation type="submission" date="2024-01" db="EMBL/GenBank/DDBJ databases">
        <title>Bank of Algae and Cyanobacteria of the Azores (BACA) strain genomes.</title>
        <authorList>
            <person name="Luz R."/>
            <person name="Cordeiro R."/>
            <person name="Fonseca A."/>
            <person name="Goncalves V."/>
        </authorList>
    </citation>
    <scope>NUCLEOTIDE SEQUENCE</scope>
    <source>
        <strain evidence="2">BACA0141</strain>
    </source>
</reference>
<dbReference type="SUPFAM" id="SSF54913">
    <property type="entry name" value="GlnB-like"/>
    <property type="match status" value="1"/>
</dbReference>
<comment type="similarity">
    <text evidence="1">Belongs to the CutA family.</text>
</comment>
<sequence length="117" mass="13324">MYSDPMQGDDDLVIVMTTLPDQGMATRLSQILVEEHHAACVQVFPGLISTYFWQGEICTESEFLLMIKTLLRNYDALEARLRSLHPYSEPEIIAVPVIAASQGYLRWAIHSLNRERS</sequence>